<dbReference type="Gene3D" id="1.10.10.60">
    <property type="entry name" value="Homeodomain-like"/>
    <property type="match status" value="1"/>
</dbReference>
<dbReference type="GO" id="GO:0043565">
    <property type="term" value="F:sequence-specific DNA binding"/>
    <property type="evidence" value="ECO:0007669"/>
    <property type="project" value="InterPro"/>
</dbReference>
<dbReference type="Pfam" id="PF02954">
    <property type="entry name" value="HTH_8"/>
    <property type="match status" value="1"/>
</dbReference>
<feature type="domain" description="DNA binding HTH" evidence="2">
    <location>
        <begin position="49"/>
        <end position="85"/>
    </location>
</feature>
<feature type="compositionally biased region" description="Low complexity" evidence="1">
    <location>
        <begin position="8"/>
        <end position="21"/>
    </location>
</feature>
<evidence type="ECO:0000259" key="2">
    <source>
        <dbReference type="Pfam" id="PF02954"/>
    </source>
</evidence>
<accession>A0A1M7U2C0</accession>
<dbReference type="STRING" id="1189325.SAMN04488119_101380"/>
<dbReference type="Proteomes" id="UP000184066">
    <property type="component" value="Unassembled WGS sequence"/>
</dbReference>
<evidence type="ECO:0000256" key="1">
    <source>
        <dbReference type="SAM" id="MobiDB-lite"/>
    </source>
</evidence>
<dbReference type="RefSeq" id="WP_072748451.1">
    <property type="nucleotide sequence ID" value="NZ_FOHL01000001.1"/>
</dbReference>
<dbReference type="AlphaFoldDB" id="A0A1M7U2C0"/>
<dbReference type="InterPro" id="IPR002197">
    <property type="entry name" value="HTH_Fis"/>
</dbReference>
<evidence type="ECO:0000313" key="3">
    <source>
        <dbReference type="EMBL" id="SHN77063.1"/>
    </source>
</evidence>
<dbReference type="SUPFAM" id="SSF46689">
    <property type="entry name" value="Homeodomain-like"/>
    <property type="match status" value="1"/>
</dbReference>
<gene>
    <name evidence="3" type="ORF">SAMN05216200_11442</name>
</gene>
<name>A0A1M7U2C0_9RHOB</name>
<organism evidence="3 4">
    <name type="scientific">Oceanicella actignis</name>
    <dbReference type="NCBI Taxonomy" id="1189325"/>
    <lineage>
        <taxon>Bacteria</taxon>
        <taxon>Pseudomonadati</taxon>
        <taxon>Pseudomonadota</taxon>
        <taxon>Alphaproteobacteria</taxon>
        <taxon>Rhodobacterales</taxon>
        <taxon>Paracoccaceae</taxon>
        <taxon>Oceanicella</taxon>
    </lineage>
</organism>
<keyword evidence="4" id="KW-1185">Reference proteome</keyword>
<evidence type="ECO:0000313" key="4">
    <source>
        <dbReference type="Proteomes" id="UP000184066"/>
    </source>
</evidence>
<sequence>MLNVTSPATAEAAQENAAHTQLARRREDGGRVFILVDITGATLPQVAKAVEGEYVAQQLEDTGGNRKQAARRAGLEYRTFLNRLRNINIRFSAVVE</sequence>
<dbReference type="EMBL" id="FRDL01000014">
    <property type="protein sequence ID" value="SHN77063.1"/>
    <property type="molecule type" value="Genomic_DNA"/>
</dbReference>
<protein>
    <submittedName>
        <fullName evidence="3">Regulatory protein, Fis family</fullName>
    </submittedName>
</protein>
<dbReference type="PRINTS" id="PR01590">
    <property type="entry name" value="HTHFIS"/>
</dbReference>
<feature type="region of interest" description="Disordered" evidence="1">
    <location>
        <begin position="1"/>
        <end position="24"/>
    </location>
</feature>
<dbReference type="InterPro" id="IPR009057">
    <property type="entry name" value="Homeodomain-like_sf"/>
</dbReference>
<proteinExistence type="predicted"/>
<reference evidence="3 4" key="1">
    <citation type="submission" date="2016-12" db="EMBL/GenBank/DDBJ databases">
        <authorList>
            <person name="Song W.-J."/>
            <person name="Kurnit D.M."/>
        </authorList>
    </citation>
    <scope>NUCLEOTIDE SEQUENCE [LARGE SCALE GENOMIC DNA]</scope>
    <source>
        <strain evidence="3 4">CGMCC 1.10808</strain>
    </source>
</reference>